<feature type="signal peptide" evidence="1">
    <location>
        <begin position="1"/>
        <end position="26"/>
    </location>
</feature>
<dbReference type="Pfam" id="PF09982">
    <property type="entry name" value="LpxR"/>
    <property type="match status" value="1"/>
</dbReference>
<dbReference type="AlphaFoldDB" id="A0A498C5C9"/>
<evidence type="ECO:0000313" key="2">
    <source>
        <dbReference type="EMBL" id="RLK50157.1"/>
    </source>
</evidence>
<dbReference type="Gene3D" id="2.40.128.140">
    <property type="entry name" value="Outer membrane protein"/>
    <property type="match status" value="1"/>
</dbReference>
<dbReference type="Proteomes" id="UP000275461">
    <property type="component" value="Unassembled WGS sequence"/>
</dbReference>
<evidence type="ECO:0000313" key="3">
    <source>
        <dbReference type="Proteomes" id="UP000275461"/>
    </source>
</evidence>
<name>A0A498C5C9_9GAMM</name>
<dbReference type="OrthoDB" id="9776275at2"/>
<dbReference type="EMBL" id="RCDA01000001">
    <property type="protein sequence ID" value="RLK50157.1"/>
    <property type="molecule type" value="Genomic_DNA"/>
</dbReference>
<keyword evidence="3" id="KW-1185">Reference proteome</keyword>
<sequence>MHALRRSTRLILLATALLLLPGTAAADRNTLILEYENDLFGGEDRWYTNGVRATWVRTGDPGILHSLVEWLGDHTNLVDPDKPVSYAYSLGQNMYTPKDITDPDPPEDDRPYAGWLNFSTGLGQLRSDSLTRVIVIAGMVGPASLADRTQKEVHRFIDTDMPEGWDTQLRNEFTLMVSAERNQRLWELRTDGGWGVDVNAHLGVALGTPFTLAGTGMTVRVGHHMPNDFTPPRIQPAFPGSMRFVPGERWGWYVFAGLDGQGRAYDVFLDGNTYRSSRSVDREPWVGEAMFGAAVANQRLRLAYTHAYRTREFKGQPEDADYGSLSLSIRW</sequence>
<dbReference type="RefSeq" id="WP_121440666.1">
    <property type="nucleotide sequence ID" value="NZ_RCDA01000001.1"/>
</dbReference>
<accession>A0A498C5C9</accession>
<dbReference type="InterPro" id="IPR037107">
    <property type="entry name" value="Put_OMP_sf"/>
</dbReference>
<dbReference type="InterPro" id="IPR018707">
    <property type="entry name" value="LpxR"/>
</dbReference>
<reference evidence="2 3" key="1">
    <citation type="submission" date="2018-10" db="EMBL/GenBank/DDBJ databases">
        <title>Genomic Encyclopedia of Type Strains, Phase IV (KMG-IV): sequencing the most valuable type-strain genomes for metagenomic binning, comparative biology and taxonomic classification.</title>
        <authorList>
            <person name="Goeker M."/>
        </authorList>
    </citation>
    <scope>NUCLEOTIDE SEQUENCE [LARGE SCALE GENOMIC DNA]</scope>
    <source>
        <strain evidence="2 3">DSM 12769</strain>
    </source>
</reference>
<evidence type="ECO:0000256" key="1">
    <source>
        <dbReference type="SAM" id="SignalP"/>
    </source>
</evidence>
<gene>
    <name evidence="2" type="ORF">DFR31_0046</name>
</gene>
<feature type="chain" id="PRO_5019759707" description="Lipid A deacylase LpxR family protein" evidence="1">
    <location>
        <begin position="27"/>
        <end position="331"/>
    </location>
</feature>
<organism evidence="2 3">
    <name type="scientific">Alkalispirillum mobile</name>
    <dbReference type="NCBI Taxonomy" id="85925"/>
    <lineage>
        <taxon>Bacteria</taxon>
        <taxon>Pseudomonadati</taxon>
        <taxon>Pseudomonadota</taxon>
        <taxon>Gammaproteobacteria</taxon>
        <taxon>Chromatiales</taxon>
        <taxon>Ectothiorhodospiraceae</taxon>
        <taxon>Alkalispirillum</taxon>
    </lineage>
</organism>
<proteinExistence type="predicted"/>
<comment type="caution">
    <text evidence="2">The sequence shown here is derived from an EMBL/GenBank/DDBJ whole genome shotgun (WGS) entry which is preliminary data.</text>
</comment>
<protein>
    <recommendedName>
        <fullName evidence="4">Lipid A deacylase LpxR family protein</fullName>
    </recommendedName>
</protein>
<keyword evidence="1" id="KW-0732">Signal</keyword>
<evidence type="ECO:0008006" key="4">
    <source>
        <dbReference type="Google" id="ProtNLM"/>
    </source>
</evidence>